<dbReference type="OrthoDB" id="9881049at2"/>
<keyword evidence="2" id="KW-1185">Reference proteome</keyword>
<sequence>MTIKRFPLYDEQGREYLLTASETIDYLLGEVIALSQTLAELEIKISRLSEGALNKTNRFEDEGIPF</sequence>
<reference evidence="1 2" key="1">
    <citation type="submission" date="2018-04" db="EMBL/GenBank/DDBJ databases">
        <title>Genomic Encyclopedia of Archaeal and Bacterial Type Strains, Phase II (KMG-II): from individual species to whole genera.</title>
        <authorList>
            <person name="Goeker M."/>
        </authorList>
    </citation>
    <scope>NUCLEOTIDE SEQUENCE [LARGE SCALE GENOMIC DNA]</scope>
    <source>
        <strain evidence="1 2">DSM 18806</strain>
    </source>
</reference>
<proteinExistence type="predicted"/>
<evidence type="ECO:0000313" key="1">
    <source>
        <dbReference type="EMBL" id="PTQ79390.1"/>
    </source>
</evidence>
<evidence type="ECO:0000313" key="2">
    <source>
        <dbReference type="Proteomes" id="UP000244161"/>
    </source>
</evidence>
<gene>
    <name evidence="1" type="ORF">C8U37_1411</name>
</gene>
<dbReference type="RefSeq" id="WP_108033869.1">
    <property type="nucleotide sequence ID" value="NZ_QAOM01000041.1"/>
</dbReference>
<comment type="caution">
    <text evidence="1">The sequence shown here is derived from an EMBL/GenBank/DDBJ whole genome shotgun (WGS) entry which is preliminary data.</text>
</comment>
<organism evidence="1 2">
    <name type="scientific">Trichococcus patagoniensis</name>
    <dbReference type="NCBI Taxonomy" id="382641"/>
    <lineage>
        <taxon>Bacteria</taxon>
        <taxon>Bacillati</taxon>
        <taxon>Bacillota</taxon>
        <taxon>Bacilli</taxon>
        <taxon>Lactobacillales</taxon>
        <taxon>Carnobacteriaceae</taxon>
        <taxon>Trichococcus</taxon>
    </lineage>
</organism>
<name>A0A2T5I6E9_9LACT</name>
<protein>
    <submittedName>
        <fullName evidence="1">Uncharacterized protein</fullName>
    </submittedName>
</protein>
<dbReference type="AlphaFoldDB" id="A0A2T5I6E9"/>
<dbReference type="EMBL" id="QAOM01000041">
    <property type="protein sequence ID" value="PTQ79390.1"/>
    <property type="molecule type" value="Genomic_DNA"/>
</dbReference>
<accession>A0A2T5I6E9</accession>
<dbReference type="Proteomes" id="UP000244161">
    <property type="component" value="Unassembled WGS sequence"/>
</dbReference>